<dbReference type="PROSITE" id="PS50011">
    <property type="entry name" value="PROTEIN_KINASE_DOM"/>
    <property type="match status" value="1"/>
</dbReference>
<dbReference type="PANTHER" id="PTHR11042:SF190">
    <property type="entry name" value="MITOSIS INHIBITOR PROTEIN KINASE MIK1"/>
    <property type="match status" value="1"/>
</dbReference>
<keyword evidence="3" id="KW-0418">Kinase</keyword>
<evidence type="ECO:0000256" key="1">
    <source>
        <dbReference type="ARBA" id="ARBA00022679"/>
    </source>
</evidence>
<gene>
    <name evidence="8" type="ORF">DB31_4550</name>
</gene>
<reference evidence="8 9" key="1">
    <citation type="submission" date="2014-04" db="EMBL/GenBank/DDBJ databases">
        <title>Genome assembly of Hyalangium minutum DSM 14724.</title>
        <authorList>
            <person name="Sharma G."/>
            <person name="Subramanian S."/>
        </authorList>
    </citation>
    <scope>NUCLEOTIDE SEQUENCE [LARGE SCALE GENOMIC DNA]</scope>
    <source>
        <strain evidence="8 9">DSM 14724</strain>
    </source>
</reference>
<dbReference type="Gene3D" id="3.30.200.20">
    <property type="entry name" value="Phosphorylase Kinase, domain 1"/>
    <property type="match status" value="1"/>
</dbReference>
<dbReference type="GO" id="GO:0005524">
    <property type="term" value="F:ATP binding"/>
    <property type="evidence" value="ECO:0007669"/>
    <property type="project" value="UniProtKB-UniRule"/>
</dbReference>
<dbReference type="InterPro" id="IPR008266">
    <property type="entry name" value="Tyr_kinase_AS"/>
</dbReference>
<dbReference type="EMBL" id="JMCB01000026">
    <property type="protein sequence ID" value="KFE60926.1"/>
    <property type="molecule type" value="Genomic_DNA"/>
</dbReference>
<dbReference type="InterPro" id="IPR011009">
    <property type="entry name" value="Kinase-like_dom_sf"/>
</dbReference>
<feature type="binding site" evidence="5">
    <location>
        <position position="46"/>
    </location>
    <ligand>
        <name>ATP</name>
        <dbReference type="ChEBI" id="CHEBI:30616"/>
    </ligand>
</feature>
<name>A0A085VZR3_9BACT</name>
<proteinExistence type="predicted"/>
<feature type="compositionally biased region" description="Low complexity" evidence="6">
    <location>
        <begin position="308"/>
        <end position="322"/>
    </location>
</feature>
<dbReference type="InterPro" id="IPR000719">
    <property type="entry name" value="Prot_kinase_dom"/>
</dbReference>
<dbReference type="STRING" id="394096.DB31_4550"/>
<dbReference type="InterPro" id="IPR017441">
    <property type="entry name" value="Protein_kinase_ATP_BS"/>
</dbReference>
<dbReference type="InterPro" id="IPR050339">
    <property type="entry name" value="CC_SR_Kinase"/>
</dbReference>
<evidence type="ECO:0000256" key="6">
    <source>
        <dbReference type="SAM" id="MobiDB-lite"/>
    </source>
</evidence>
<dbReference type="Gene3D" id="1.10.510.10">
    <property type="entry name" value="Transferase(Phosphotransferase) domain 1"/>
    <property type="match status" value="1"/>
</dbReference>
<dbReference type="PROSITE" id="PS00107">
    <property type="entry name" value="PROTEIN_KINASE_ATP"/>
    <property type="match status" value="1"/>
</dbReference>
<evidence type="ECO:0000256" key="2">
    <source>
        <dbReference type="ARBA" id="ARBA00022741"/>
    </source>
</evidence>
<keyword evidence="2 5" id="KW-0547">Nucleotide-binding</keyword>
<evidence type="ECO:0000259" key="7">
    <source>
        <dbReference type="PROSITE" id="PS50011"/>
    </source>
</evidence>
<sequence>MVASVDPLNLQPGQMVDVWRIVRCIGRGGYAVVYEVEKDGQRYALKVACQTERSQDPRQTDARARREVACLQQLQHRHIIRMWAHGRWPDSRSGVLYIVLDFVDGCTLAQWVERTHPTPHEVVVLFLKLFDALEHIHSRNMFHRDLSLRNILVTREGEPVIIDFGAADYATADELTDGPLPPGTPRIRSPEAQRFWRAHQLDPQARYTFKATDDIFALGADLYDVLTDPLPTRGERRPPLGHAVMEPPTPHQATQGRVPQELSRYAMTLIHRDPEERPQTAKDARRPLEEFARFTGEDWRGTPVHPIASQLPPEPSEAAAAPVEEAPLPLRRPWRRPVIAGGLALGILAAAVTVLLHTPATPPPPAAPAGAEKPTSRPAPLPLLLPTQQEAHPSVKQPDNSPTLTRGAPPPPQTQKPQPRSRLSKLERCALLVASAAWLQAGCSGVQTRPEPGDCPEEAIRAMKALGWVLDIDYKTPTVMIDVTRPHPKKVGIAQTEENAVMEVKDGPVTGSLVFPFGKAPEDMRLDGHLWTTGDRVYGHYVRAHLPDGSTVPVCIELRSGFEVGLEKNPGSKPGHAIIDKVVDARAVTRWR</sequence>
<feature type="domain" description="Protein kinase" evidence="7">
    <location>
        <begin position="19"/>
        <end position="292"/>
    </location>
</feature>
<accession>A0A085VZR3</accession>
<keyword evidence="1" id="KW-0808">Transferase</keyword>
<organism evidence="8 9">
    <name type="scientific">Hyalangium minutum</name>
    <dbReference type="NCBI Taxonomy" id="394096"/>
    <lineage>
        <taxon>Bacteria</taxon>
        <taxon>Pseudomonadati</taxon>
        <taxon>Myxococcota</taxon>
        <taxon>Myxococcia</taxon>
        <taxon>Myxococcales</taxon>
        <taxon>Cystobacterineae</taxon>
        <taxon>Archangiaceae</taxon>
        <taxon>Hyalangium</taxon>
    </lineage>
</organism>
<keyword evidence="4 5" id="KW-0067">ATP-binding</keyword>
<evidence type="ECO:0000313" key="8">
    <source>
        <dbReference type="EMBL" id="KFE60926.1"/>
    </source>
</evidence>
<dbReference type="AlphaFoldDB" id="A0A085VZR3"/>
<dbReference type="GO" id="GO:0005737">
    <property type="term" value="C:cytoplasm"/>
    <property type="evidence" value="ECO:0007669"/>
    <property type="project" value="TreeGrafter"/>
</dbReference>
<dbReference type="Pfam" id="PF00069">
    <property type="entry name" value="Pkinase"/>
    <property type="match status" value="1"/>
</dbReference>
<evidence type="ECO:0000256" key="4">
    <source>
        <dbReference type="ARBA" id="ARBA00022840"/>
    </source>
</evidence>
<dbReference type="SUPFAM" id="SSF56112">
    <property type="entry name" value="Protein kinase-like (PK-like)"/>
    <property type="match status" value="1"/>
</dbReference>
<dbReference type="RefSeq" id="WP_044198486.1">
    <property type="nucleotide sequence ID" value="NZ_JMCB01000026.1"/>
</dbReference>
<dbReference type="PANTHER" id="PTHR11042">
    <property type="entry name" value="EUKARYOTIC TRANSLATION INITIATION FACTOR 2-ALPHA KINASE EIF2-ALPHA KINASE -RELATED"/>
    <property type="match status" value="1"/>
</dbReference>
<keyword evidence="9" id="KW-1185">Reference proteome</keyword>
<evidence type="ECO:0000256" key="5">
    <source>
        <dbReference type="PROSITE-ProRule" id="PRU10141"/>
    </source>
</evidence>
<dbReference type="CDD" id="cd14014">
    <property type="entry name" value="STKc_PknB_like"/>
    <property type="match status" value="1"/>
</dbReference>
<dbReference type="OrthoDB" id="5492792at2"/>
<feature type="region of interest" description="Disordered" evidence="6">
    <location>
        <begin position="299"/>
        <end position="322"/>
    </location>
</feature>
<feature type="region of interest" description="Disordered" evidence="6">
    <location>
        <begin position="361"/>
        <end position="423"/>
    </location>
</feature>
<protein>
    <recommendedName>
        <fullName evidence="7">Protein kinase domain-containing protein</fullName>
    </recommendedName>
</protein>
<evidence type="ECO:0000256" key="3">
    <source>
        <dbReference type="ARBA" id="ARBA00022777"/>
    </source>
</evidence>
<comment type="caution">
    <text evidence="8">The sequence shown here is derived from an EMBL/GenBank/DDBJ whole genome shotgun (WGS) entry which is preliminary data.</text>
</comment>
<dbReference type="GO" id="GO:0004672">
    <property type="term" value="F:protein kinase activity"/>
    <property type="evidence" value="ECO:0007669"/>
    <property type="project" value="InterPro"/>
</dbReference>
<dbReference type="Proteomes" id="UP000028725">
    <property type="component" value="Unassembled WGS sequence"/>
</dbReference>
<feature type="compositionally biased region" description="Polar residues" evidence="6">
    <location>
        <begin position="387"/>
        <end position="404"/>
    </location>
</feature>
<feature type="region of interest" description="Disordered" evidence="6">
    <location>
        <begin position="240"/>
        <end position="259"/>
    </location>
</feature>
<evidence type="ECO:0000313" key="9">
    <source>
        <dbReference type="Proteomes" id="UP000028725"/>
    </source>
</evidence>
<dbReference type="PROSITE" id="PS00109">
    <property type="entry name" value="PROTEIN_KINASE_TYR"/>
    <property type="match status" value="1"/>
</dbReference>